<feature type="transmembrane region" description="Helical" evidence="6">
    <location>
        <begin position="129"/>
        <end position="149"/>
    </location>
</feature>
<evidence type="ECO:0000256" key="3">
    <source>
        <dbReference type="ARBA" id="ARBA00022989"/>
    </source>
</evidence>
<dbReference type="PANTHER" id="PTHR10924">
    <property type="entry name" value="MAJOR FACILITATOR SUPERFAMILY PROTEIN-RELATED"/>
    <property type="match status" value="1"/>
</dbReference>
<keyword evidence="2 6" id="KW-0812">Transmembrane</keyword>
<evidence type="ECO:0000313" key="8">
    <source>
        <dbReference type="Proteomes" id="UP001153069"/>
    </source>
</evidence>
<feature type="transmembrane region" description="Helical" evidence="6">
    <location>
        <begin position="332"/>
        <end position="351"/>
    </location>
</feature>
<dbReference type="Pfam" id="PF07690">
    <property type="entry name" value="MFS_1"/>
    <property type="match status" value="1"/>
</dbReference>
<dbReference type="SUPFAM" id="SSF103473">
    <property type="entry name" value="MFS general substrate transporter"/>
    <property type="match status" value="1"/>
</dbReference>
<evidence type="ECO:0000256" key="1">
    <source>
        <dbReference type="ARBA" id="ARBA00004141"/>
    </source>
</evidence>
<comment type="caution">
    <text evidence="7">The sequence shown here is derived from an EMBL/GenBank/DDBJ whole genome shotgun (WGS) entry which is preliminary data.</text>
</comment>
<dbReference type="GO" id="GO:0022857">
    <property type="term" value="F:transmembrane transporter activity"/>
    <property type="evidence" value="ECO:0007669"/>
    <property type="project" value="InterPro"/>
</dbReference>
<keyword evidence="8" id="KW-1185">Reference proteome</keyword>
<keyword evidence="4 6" id="KW-0472">Membrane</keyword>
<proteinExistence type="predicted"/>
<feature type="transmembrane region" description="Helical" evidence="6">
    <location>
        <begin position="201"/>
        <end position="222"/>
    </location>
</feature>
<keyword evidence="3 6" id="KW-1133">Transmembrane helix</keyword>
<keyword evidence="7" id="KW-0675">Receptor</keyword>
<dbReference type="PANTHER" id="PTHR10924:SF6">
    <property type="entry name" value="SOLUTE CARRIER FAMILY 49 MEMBER A3"/>
    <property type="match status" value="1"/>
</dbReference>
<feature type="transmembrane region" description="Helical" evidence="6">
    <location>
        <begin position="234"/>
        <end position="252"/>
    </location>
</feature>
<feature type="transmembrane region" description="Helical" evidence="6">
    <location>
        <begin position="63"/>
        <end position="83"/>
    </location>
</feature>
<feature type="transmembrane region" description="Helical" evidence="6">
    <location>
        <begin position="296"/>
        <end position="320"/>
    </location>
</feature>
<feature type="transmembrane region" description="Helical" evidence="6">
    <location>
        <begin position="161"/>
        <end position="181"/>
    </location>
</feature>
<feature type="transmembrane region" description="Helical" evidence="6">
    <location>
        <begin position="456"/>
        <end position="482"/>
    </location>
</feature>
<evidence type="ECO:0000256" key="5">
    <source>
        <dbReference type="SAM" id="MobiDB-lite"/>
    </source>
</evidence>
<evidence type="ECO:0000313" key="7">
    <source>
        <dbReference type="EMBL" id="CAB9522266.1"/>
    </source>
</evidence>
<evidence type="ECO:0000256" key="6">
    <source>
        <dbReference type="SAM" id="Phobius"/>
    </source>
</evidence>
<name>A0A9N8HQG2_9STRA</name>
<feature type="region of interest" description="Disordered" evidence="5">
    <location>
        <begin position="262"/>
        <end position="281"/>
    </location>
</feature>
<sequence>MAESNISIEDGTMRVLTEPLLKTEETASTQSNHSDDNDEEELHHDQEYILVEDHYCELDPKRFVVLCVFSLNNLLPSTFWITFAPIQDAVQVKFNITAQQVNWLSLIFMLLYGPATALCAYTIRTVGLRHTVVGNSILMAVGSLLRWWSCCWIMTDGSNNCFAYVLLLTGQGIVAAGQPVFANAPARVASSWFEQTTQPIAVVSIAASIGMVMGQAMSPLLVEESTGAHLDQLLLGQAVAMVACTIATWYWFDEMPAIPPTPAEAARRRQQQPSTTTSSSSSMTQDIWKLLTDRQYIVLTAAFGIIYGVGNATMTITQPWIASAGFPGDKTAGLCGSCSIVGGLIGMMIAAPWLDYTQNYNQAVRVTSVVSFLTAVATVACLQPNCPVWLLAAAFTAMGMAQMPLLPICIDAAAAHSYPMPEELSSAGLQLVGQYLGIVLVDMLEPMIQRQQHNGAAVGFAAPVNILLLSLVGISTAMGLTYQGKNPRATANNQAAAANHDITNAAGEGEIVGADEEIQNETS</sequence>
<gene>
    <name evidence="7" type="ORF">SEMRO_1285_G259290.1</name>
</gene>
<organism evidence="7 8">
    <name type="scientific">Seminavis robusta</name>
    <dbReference type="NCBI Taxonomy" id="568900"/>
    <lineage>
        <taxon>Eukaryota</taxon>
        <taxon>Sar</taxon>
        <taxon>Stramenopiles</taxon>
        <taxon>Ochrophyta</taxon>
        <taxon>Bacillariophyta</taxon>
        <taxon>Bacillariophyceae</taxon>
        <taxon>Bacillariophycidae</taxon>
        <taxon>Naviculales</taxon>
        <taxon>Naviculaceae</taxon>
        <taxon>Seminavis</taxon>
    </lineage>
</organism>
<feature type="transmembrane region" description="Helical" evidence="6">
    <location>
        <begin position="389"/>
        <end position="415"/>
    </location>
</feature>
<evidence type="ECO:0000256" key="2">
    <source>
        <dbReference type="ARBA" id="ARBA00022692"/>
    </source>
</evidence>
<accession>A0A9N8HQG2</accession>
<dbReference type="AlphaFoldDB" id="A0A9N8HQG2"/>
<dbReference type="GO" id="GO:0016020">
    <property type="term" value="C:membrane"/>
    <property type="evidence" value="ECO:0007669"/>
    <property type="project" value="UniProtKB-SubCell"/>
</dbReference>
<evidence type="ECO:0000256" key="4">
    <source>
        <dbReference type="ARBA" id="ARBA00023136"/>
    </source>
</evidence>
<reference evidence="7" key="1">
    <citation type="submission" date="2020-06" db="EMBL/GenBank/DDBJ databases">
        <authorList>
            <consortium name="Plant Systems Biology data submission"/>
        </authorList>
    </citation>
    <scope>NUCLEOTIDE SEQUENCE</scope>
    <source>
        <strain evidence="7">D6</strain>
    </source>
</reference>
<dbReference type="InterPro" id="IPR011701">
    <property type="entry name" value="MFS"/>
</dbReference>
<dbReference type="EMBL" id="CAICTM010001283">
    <property type="protein sequence ID" value="CAB9522266.1"/>
    <property type="molecule type" value="Genomic_DNA"/>
</dbReference>
<protein>
    <submittedName>
        <fullName evidence="7">Feline leukemia virus subgroup C receptor-related protein 1</fullName>
    </submittedName>
</protein>
<dbReference type="InterPro" id="IPR036259">
    <property type="entry name" value="MFS_trans_sf"/>
</dbReference>
<dbReference type="Proteomes" id="UP001153069">
    <property type="component" value="Unassembled WGS sequence"/>
</dbReference>
<feature type="transmembrane region" description="Helical" evidence="6">
    <location>
        <begin position="363"/>
        <end position="382"/>
    </location>
</feature>
<dbReference type="InterPro" id="IPR049680">
    <property type="entry name" value="FLVCR1-2_SLC49-like"/>
</dbReference>
<comment type="subcellular location">
    <subcellularLocation>
        <location evidence="1">Membrane</location>
        <topology evidence="1">Multi-pass membrane protein</topology>
    </subcellularLocation>
</comment>
<dbReference type="OrthoDB" id="44865at2759"/>
<dbReference type="Gene3D" id="1.20.1250.20">
    <property type="entry name" value="MFS general substrate transporter like domains"/>
    <property type="match status" value="1"/>
</dbReference>
<feature type="transmembrane region" description="Helical" evidence="6">
    <location>
        <begin position="103"/>
        <end position="123"/>
    </location>
</feature>
<feature type="compositionally biased region" description="Low complexity" evidence="5">
    <location>
        <begin position="271"/>
        <end position="281"/>
    </location>
</feature>